<dbReference type="Gene3D" id="3.40.50.720">
    <property type="entry name" value="NAD(P)-binding Rossmann-like Domain"/>
    <property type="match status" value="1"/>
</dbReference>
<comment type="similarity">
    <text evidence="2">Belongs to the zinc-containing alcohol dehydrogenase family. Quinone oxidoreductase subfamily.</text>
</comment>
<protein>
    <recommendedName>
        <fullName evidence="11">enoyl-[acyl-carrier-protein] reductase</fullName>
        <ecNumber evidence="11">1.3.1.104</ecNumber>
    </recommendedName>
</protein>
<comment type="catalytic activity">
    <reaction evidence="12">
        <text>a 2,3-saturated acyl-[ACP] + NADP(+) = a (2E)-enoyl-[ACP] + NADPH + H(+)</text>
        <dbReference type="Rhea" id="RHEA:22564"/>
        <dbReference type="Rhea" id="RHEA-COMP:9925"/>
        <dbReference type="Rhea" id="RHEA-COMP:9926"/>
        <dbReference type="ChEBI" id="CHEBI:15378"/>
        <dbReference type="ChEBI" id="CHEBI:57783"/>
        <dbReference type="ChEBI" id="CHEBI:58349"/>
        <dbReference type="ChEBI" id="CHEBI:78784"/>
        <dbReference type="ChEBI" id="CHEBI:78785"/>
        <dbReference type="EC" id="1.3.1.104"/>
    </reaction>
</comment>
<dbReference type="Gene3D" id="3.90.180.10">
    <property type="entry name" value="Medium-chain alcohol dehydrogenases, catalytic domain"/>
    <property type="match status" value="1"/>
</dbReference>
<accession>A0A9N9M087</accession>
<dbReference type="EC" id="1.3.1.104" evidence="11"/>
<evidence type="ECO:0000259" key="13">
    <source>
        <dbReference type="SMART" id="SM00829"/>
    </source>
</evidence>
<dbReference type="Proteomes" id="UP000701801">
    <property type="component" value="Unassembled WGS sequence"/>
</dbReference>
<dbReference type="GO" id="GO:0005739">
    <property type="term" value="C:mitochondrion"/>
    <property type="evidence" value="ECO:0007669"/>
    <property type="project" value="UniProtKB-SubCell"/>
</dbReference>
<dbReference type="EMBL" id="CAJVRM010000755">
    <property type="protein sequence ID" value="CAG8984278.1"/>
    <property type="molecule type" value="Genomic_DNA"/>
</dbReference>
<dbReference type="SUPFAM" id="SSF51735">
    <property type="entry name" value="NAD(P)-binding Rossmann-fold domains"/>
    <property type="match status" value="1"/>
</dbReference>
<dbReference type="Pfam" id="PF00107">
    <property type="entry name" value="ADH_zinc_N"/>
    <property type="match status" value="1"/>
</dbReference>
<dbReference type="InterPro" id="IPR036291">
    <property type="entry name" value="NAD(P)-bd_dom_sf"/>
</dbReference>
<keyword evidence="5" id="KW-0521">NADP</keyword>
<reference evidence="14" key="1">
    <citation type="submission" date="2021-07" db="EMBL/GenBank/DDBJ databases">
        <authorList>
            <person name="Durling M."/>
        </authorList>
    </citation>
    <scope>NUCLEOTIDE SEQUENCE</scope>
</reference>
<keyword evidence="10" id="KW-0275">Fatty acid biosynthesis</keyword>
<name>A0A9N9M087_9HELO</name>
<keyword evidence="7" id="KW-0560">Oxidoreductase</keyword>
<dbReference type="InterPro" id="IPR011032">
    <property type="entry name" value="GroES-like_sf"/>
</dbReference>
<dbReference type="InterPro" id="IPR020843">
    <property type="entry name" value="ER"/>
</dbReference>
<dbReference type="SUPFAM" id="SSF50129">
    <property type="entry name" value="GroES-like"/>
    <property type="match status" value="1"/>
</dbReference>
<evidence type="ECO:0000256" key="7">
    <source>
        <dbReference type="ARBA" id="ARBA00023002"/>
    </source>
</evidence>
<evidence type="ECO:0000256" key="4">
    <source>
        <dbReference type="ARBA" id="ARBA00022832"/>
    </source>
</evidence>
<keyword evidence="9" id="KW-0496">Mitochondrion</keyword>
<dbReference type="OrthoDB" id="7482721at2759"/>
<dbReference type="PANTHER" id="PTHR43981:SF2">
    <property type="entry name" value="ENOYL-[ACYL-CARRIER-PROTEIN] REDUCTASE, MITOCHONDRIAL"/>
    <property type="match status" value="1"/>
</dbReference>
<evidence type="ECO:0000313" key="14">
    <source>
        <dbReference type="EMBL" id="CAG8984278.1"/>
    </source>
</evidence>
<dbReference type="InterPro" id="IPR013149">
    <property type="entry name" value="ADH-like_C"/>
</dbReference>
<evidence type="ECO:0000256" key="1">
    <source>
        <dbReference type="ARBA" id="ARBA00004173"/>
    </source>
</evidence>
<dbReference type="PANTHER" id="PTHR43981">
    <property type="entry name" value="ENOYL-[ACYL-CARRIER-PROTEIN] REDUCTASE, MITOCHONDRIAL"/>
    <property type="match status" value="1"/>
</dbReference>
<evidence type="ECO:0000256" key="12">
    <source>
        <dbReference type="ARBA" id="ARBA00048843"/>
    </source>
</evidence>
<keyword evidence="4" id="KW-0276">Fatty acid metabolism</keyword>
<keyword evidence="3" id="KW-0444">Lipid biosynthesis</keyword>
<evidence type="ECO:0000256" key="11">
    <source>
        <dbReference type="ARBA" id="ARBA00038963"/>
    </source>
</evidence>
<evidence type="ECO:0000313" key="15">
    <source>
        <dbReference type="Proteomes" id="UP000701801"/>
    </source>
</evidence>
<dbReference type="AlphaFoldDB" id="A0A9N9M087"/>
<dbReference type="InterPro" id="IPR051034">
    <property type="entry name" value="Mito_Enoyl-ACP_Reductase"/>
</dbReference>
<comment type="caution">
    <text evidence="14">The sequence shown here is derived from an EMBL/GenBank/DDBJ whole genome shotgun (WGS) entry which is preliminary data.</text>
</comment>
<keyword evidence="15" id="KW-1185">Reference proteome</keyword>
<evidence type="ECO:0000256" key="5">
    <source>
        <dbReference type="ARBA" id="ARBA00022857"/>
    </source>
</evidence>
<evidence type="ECO:0000256" key="8">
    <source>
        <dbReference type="ARBA" id="ARBA00023098"/>
    </source>
</evidence>
<proteinExistence type="inferred from homology"/>
<dbReference type="CDD" id="cd08290">
    <property type="entry name" value="ETR"/>
    <property type="match status" value="1"/>
</dbReference>
<gene>
    <name evidence="14" type="ORF">HYALB_00010703</name>
</gene>
<feature type="domain" description="Enoyl reductase (ER)" evidence="13">
    <location>
        <begin position="50"/>
        <end position="391"/>
    </location>
</feature>
<sequence length="396" mass="43160">MSLPRALRAKPQALPRASRPQCLPVVAKRWKSGPYGYTQAKALVYSQYGEPSDVLSLHKHSISPSLPPSSILLRTLAAPINPADINQIQGLYPSRPPLTSLLGTPTPSAVAGNEGCFEVMQLGSGIKTLQKGDWVIMKKPCFGTWRTHALASENDVLKIENKDGLSVIQVGTVSVNPVTAWWMLKGFVDLEGGQDWFIQNGGNSGVGRAAVQLGREWGLKSISIIRSRPTAEETEGLKKELMELGATKVLTEEELQSREGAAQIKDWTDDNLKLGLNCVGGKPALALTKTLSPAGHLVTYGAMSKQPLSLPASLLIFKDLRFSGFWVSRYAEGRDAEKREIVDSILELTRQGKFKDIPVQEMRWEWETEGEKLKEAVGGTLEGSRSGKGVLVFGDT</sequence>
<evidence type="ECO:0000256" key="3">
    <source>
        <dbReference type="ARBA" id="ARBA00022516"/>
    </source>
</evidence>
<dbReference type="GO" id="GO:0141148">
    <property type="term" value="F:enoyl-[acyl-carrier-protein] reductase (NADPH) activity"/>
    <property type="evidence" value="ECO:0007669"/>
    <property type="project" value="UniProtKB-EC"/>
</dbReference>
<comment type="subcellular location">
    <subcellularLocation>
        <location evidence="1">Mitochondrion</location>
    </subcellularLocation>
</comment>
<organism evidence="14 15">
    <name type="scientific">Hymenoscyphus albidus</name>
    <dbReference type="NCBI Taxonomy" id="595503"/>
    <lineage>
        <taxon>Eukaryota</taxon>
        <taxon>Fungi</taxon>
        <taxon>Dikarya</taxon>
        <taxon>Ascomycota</taxon>
        <taxon>Pezizomycotina</taxon>
        <taxon>Leotiomycetes</taxon>
        <taxon>Helotiales</taxon>
        <taxon>Helotiaceae</taxon>
        <taxon>Hymenoscyphus</taxon>
    </lineage>
</organism>
<keyword evidence="8" id="KW-0443">Lipid metabolism</keyword>
<evidence type="ECO:0000256" key="10">
    <source>
        <dbReference type="ARBA" id="ARBA00023160"/>
    </source>
</evidence>
<dbReference type="GO" id="GO:0006633">
    <property type="term" value="P:fatty acid biosynthetic process"/>
    <property type="evidence" value="ECO:0007669"/>
    <property type="project" value="UniProtKB-KW"/>
</dbReference>
<evidence type="ECO:0000256" key="6">
    <source>
        <dbReference type="ARBA" id="ARBA00022946"/>
    </source>
</evidence>
<keyword evidence="6" id="KW-0809">Transit peptide</keyword>
<dbReference type="InterPro" id="IPR013154">
    <property type="entry name" value="ADH-like_N"/>
</dbReference>
<dbReference type="FunFam" id="3.40.50.720:FF:000112">
    <property type="entry name" value="Enoyl-[acyl-carrier-protein] reductase 1, mitochondrial"/>
    <property type="match status" value="1"/>
</dbReference>
<dbReference type="SMART" id="SM00829">
    <property type="entry name" value="PKS_ER"/>
    <property type="match status" value="1"/>
</dbReference>
<dbReference type="Pfam" id="PF08240">
    <property type="entry name" value="ADH_N"/>
    <property type="match status" value="1"/>
</dbReference>
<evidence type="ECO:0000256" key="9">
    <source>
        <dbReference type="ARBA" id="ARBA00023128"/>
    </source>
</evidence>
<evidence type="ECO:0000256" key="2">
    <source>
        <dbReference type="ARBA" id="ARBA00010371"/>
    </source>
</evidence>